<dbReference type="Proteomes" id="UP001501747">
    <property type="component" value="Unassembled WGS sequence"/>
</dbReference>
<dbReference type="Gene3D" id="1.10.10.10">
    <property type="entry name" value="Winged helix-like DNA-binding domain superfamily/Winged helix DNA-binding domain"/>
    <property type="match status" value="1"/>
</dbReference>
<dbReference type="Gene3D" id="1.10.1740.10">
    <property type="match status" value="1"/>
</dbReference>
<accession>A0ABP7T2G5</accession>
<keyword evidence="8" id="KW-1185">Reference proteome</keyword>
<dbReference type="CDD" id="cd06171">
    <property type="entry name" value="Sigma70_r4"/>
    <property type="match status" value="1"/>
</dbReference>
<evidence type="ECO:0000259" key="5">
    <source>
        <dbReference type="Pfam" id="PF04542"/>
    </source>
</evidence>
<dbReference type="InterPro" id="IPR013249">
    <property type="entry name" value="RNA_pol_sigma70_r4_t2"/>
</dbReference>
<dbReference type="InterPro" id="IPR036388">
    <property type="entry name" value="WH-like_DNA-bd_sf"/>
</dbReference>
<keyword evidence="3" id="KW-0731">Sigma factor</keyword>
<dbReference type="InterPro" id="IPR013324">
    <property type="entry name" value="RNA_pol_sigma_r3/r4-like"/>
</dbReference>
<comment type="similarity">
    <text evidence="1">Belongs to the sigma-70 factor family. ECF subfamily.</text>
</comment>
<dbReference type="PANTHER" id="PTHR43133">
    <property type="entry name" value="RNA POLYMERASE ECF-TYPE SIGMA FACTO"/>
    <property type="match status" value="1"/>
</dbReference>
<proteinExistence type="inferred from homology"/>
<dbReference type="PANTHER" id="PTHR43133:SF46">
    <property type="entry name" value="RNA POLYMERASE SIGMA-70 FACTOR ECF SUBFAMILY"/>
    <property type="match status" value="1"/>
</dbReference>
<evidence type="ECO:0000256" key="4">
    <source>
        <dbReference type="ARBA" id="ARBA00023163"/>
    </source>
</evidence>
<name>A0ABP7T2G5_9PSEU</name>
<reference evidence="8" key="1">
    <citation type="journal article" date="2019" name="Int. J. Syst. Evol. Microbiol.">
        <title>The Global Catalogue of Microorganisms (GCM) 10K type strain sequencing project: providing services to taxonomists for standard genome sequencing and annotation.</title>
        <authorList>
            <consortium name="The Broad Institute Genomics Platform"/>
            <consortium name="The Broad Institute Genome Sequencing Center for Infectious Disease"/>
            <person name="Wu L."/>
            <person name="Ma J."/>
        </authorList>
    </citation>
    <scope>NUCLEOTIDE SEQUENCE [LARGE SCALE GENOMIC DNA]</scope>
    <source>
        <strain evidence="8">JCM 17342</strain>
    </source>
</reference>
<evidence type="ECO:0000313" key="7">
    <source>
        <dbReference type="EMBL" id="GAA4020125.1"/>
    </source>
</evidence>
<dbReference type="SUPFAM" id="SSF88659">
    <property type="entry name" value="Sigma3 and sigma4 domains of RNA polymerase sigma factors"/>
    <property type="match status" value="1"/>
</dbReference>
<gene>
    <name evidence="7" type="ORF">GCM10022247_50030</name>
</gene>
<feature type="domain" description="RNA polymerase sigma factor 70 region 4 type 2" evidence="6">
    <location>
        <begin position="127"/>
        <end position="176"/>
    </location>
</feature>
<evidence type="ECO:0000256" key="2">
    <source>
        <dbReference type="ARBA" id="ARBA00023015"/>
    </source>
</evidence>
<dbReference type="RefSeq" id="WP_344879229.1">
    <property type="nucleotide sequence ID" value="NZ_BAABAL010000018.1"/>
</dbReference>
<sequence>MRDRHDVTSADDAVLLRGVVRGDRAAFDELYRRHATWITLRLRRRARDEDLVAEALQDTFLTVWRSAGSYAGRGEVAGWLWTIAGSRLIDAVRRRSRRVESVGEPEEGVLTAPSAEDEVMAPLYDARLASALKGLAPELREVLQATVLDGLTSKEAAVLLGIPEGTVKTRARRARGSLREAMS</sequence>
<comment type="caution">
    <text evidence="7">The sequence shown here is derived from an EMBL/GenBank/DDBJ whole genome shotgun (WGS) entry which is preliminary data.</text>
</comment>
<feature type="domain" description="RNA polymerase sigma-70 region 2" evidence="5">
    <location>
        <begin position="30"/>
        <end position="98"/>
    </location>
</feature>
<dbReference type="EMBL" id="BAABAL010000018">
    <property type="protein sequence ID" value="GAA4020125.1"/>
    <property type="molecule type" value="Genomic_DNA"/>
</dbReference>
<dbReference type="Pfam" id="PF04542">
    <property type="entry name" value="Sigma70_r2"/>
    <property type="match status" value="1"/>
</dbReference>
<dbReference type="InterPro" id="IPR014284">
    <property type="entry name" value="RNA_pol_sigma-70_dom"/>
</dbReference>
<protein>
    <submittedName>
        <fullName evidence="7">RNA polymerase sigma factor</fullName>
    </submittedName>
</protein>
<keyword evidence="4" id="KW-0804">Transcription</keyword>
<dbReference type="InterPro" id="IPR007627">
    <property type="entry name" value="RNA_pol_sigma70_r2"/>
</dbReference>
<keyword evidence="2" id="KW-0805">Transcription regulation</keyword>
<organism evidence="7 8">
    <name type="scientific">Allokutzneria multivorans</name>
    <dbReference type="NCBI Taxonomy" id="1142134"/>
    <lineage>
        <taxon>Bacteria</taxon>
        <taxon>Bacillati</taxon>
        <taxon>Actinomycetota</taxon>
        <taxon>Actinomycetes</taxon>
        <taxon>Pseudonocardiales</taxon>
        <taxon>Pseudonocardiaceae</taxon>
        <taxon>Allokutzneria</taxon>
    </lineage>
</organism>
<evidence type="ECO:0000313" key="8">
    <source>
        <dbReference type="Proteomes" id="UP001501747"/>
    </source>
</evidence>
<evidence type="ECO:0000256" key="1">
    <source>
        <dbReference type="ARBA" id="ARBA00010641"/>
    </source>
</evidence>
<dbReference type="SUPFAM" id="SSF88946">
    <property type="entry name" value="Sigma2 domain of RNA polymerase sigma factors"/>
    <property type="match status" value="1"/>
</dbReference>
<dbReference type="Pfam" id="PF08281">
    <property type="entry name" value="Sigma70_r4_2"/>
    <property type="match status" value="1"/>
</dbReference>
<dbReference type="NCBIfam" id="TIGR02937">
    <property type="entry name" value="sigma70-ECF"/>
    <property type="match status" value="1"/>
</dbReference>
<evidence type="ECO:0000259" key="6">
    <source>
        <dbReference type="Pfam" id="PF08281"/>
    </source>
</evidence>
<evidence type="ECO:0000256" key="3">
    <source>
        <dbReference type="ARBA" id="ARBA00023082"/>
    </source>
</evidence>
<dbReference type="InterPro" id="IPR039425">
    <property type="entry name" value="RNA_pol_sigma-70-like"/>
</dbReference>
<dbReference type="InterPro" id="IPR013325">
    <property type="entry name" value="RNA_pol_sigma_r2"/>
</dbReference>